<reference evidence="2" key="1">
    <citation type="journal article" date="2023" name="Nat. Plants">
        <title>Single-cell RNA sequencing provides a high-resolution roadmap for understanding the multicellular compartmentation of specialized metabolism.</title>
        <authorList>
            <person name="Sun S."/>
            <person name="Shen X."/>
            <person name="Li Y."/>
            <person name="Li Y."/>
            <person name="Wang S."/>
            <person name="Li R."/>
            <person name="Zhang H."/>
            <person name="Shen G."/>
            <person name="Guo B."/>
            <person name="Wei J."/>
            <person name="Xu J."/>
            <person name="St-Pierre B."/>
            <person name="Chen S."/>
            <person name="Sun C."/>
        </authorList>
    </citation>
    <scope>NUCLEOTIDE SEQUENCE [LARGE SCALE GENOMIC DNA]</scope>
</reference>
<keyword evidence="2" id="KW-1185">Reference proteome</keyword>
<dbReference type="EMBL" id="CM044705">
    <property type="protein sequence ID" value="KAI5661516.1"/>
    <property type="molecule type" value="Genomic_DNA"/>
</dbReference>
<evidence type="ECO:0000313" key="1">
    <source>
        <dbReference type="EMBL" id="KAI5661516.1"/>
    </source>
</evidence>
<evidence type="ECO:0000313" key="2">
    <source>
        <dbReference type="Proteomes" id="UP001060085"/>
    </source>
</evidence>
<comment type="caution">
    <text evidence="1">The sequence shown here is derived from an EMBL/GenBank/DDBJ whole genome shotgun (WGS) entry which is preliminary data.</text>
</comment>
<gene>
    <name evidence="1" type="ORF">M9H77_20839</name>
</gene>
<organism evidence="1 2">
    <name type="scientific">Catharanthus roseus</name>
    <name type="common">Madagascar periwinkle</name>
    <name type="synonym">Vinca rosea</name>
    <dbReference type="NCBI Taxonomy" id="4058"/>
    <lineage>
        <taxon>Eukaryota</taxon>
        <taxon>Viridiplantae</taxon>
        <taxon>Streptophyta</taxon>
        <taxon>Embryophyta</taxon>
        <taxon>Tracheophyta</taxon>
        <taxon>Spermatophyta</taxon>
        <taxon>Magnoliopsida</taxon>
        <taxon>eudicotyledons</taxon>
        <taxon>Gunneridae</taxon>
        <taxon>Pentapetalae</taxon>
        <taxon>asterids</taxon>
        <taxon>lamiids</taxon>
        <taxon>Gentianales</taxon>
        <taxon>Apocynaceae</taxon>
        <taxon>Rauvolfioideae</taxon>
        <taxon>Vinceae</taxon>
        <taxon>Catharanthinae</taxon>
        <taxon>Catharanthus</taxon>
    </lineage>
</organism>
<accession>A0ACC0APV2</accession>
<dbReference type="Proteomes" id="UP001060085">
    <property type="component" value="Linkage Group LG05"/>
</dbReference>
<name>A0ACC0APV2_CATRO</name>
<proteinExistence type="predicted"/>
<sequence>MVQVNNANVGRGGHGKEGRGSKSGKKGKGKQVARSETPLDNFILVKATADYKDWTKKKRKIAPMFQYFKVAFFGPSDHIGIGKIHNQNTLKRMGFSRNEDRELIRGGQEEESENREEEEEGNETESMDEDEKNIEEIQRELRQKKRQERTKEGQSSVNMGQLMARIITMQSQFNSRLDDIDGKLHNRFDDINDKIVDIQNRVMRLERGGR</sequence>
<protein>
    <submittedName>
        <fullName evidence="1">Uncharacterized protein</fullName>
    </submittedName>
</protein>